<dbReference type="SMART" id="SM00044">
    <property type="entry name" value="CYCc"/>
    <property type="match status" value="1"/>
</dbReference>
<dbReference type="Gene3D" id="3.30.70.1230">
    <property type="entry name" value="Nucleotide cyclase"/>
    <property type="match status" value="1"/>
</dbReference>
<evidence type="ECO:0000259" key="2">
    <source>
        <dbReference type="PROSITE" id="PS50125"/>
    </source>
</evidence>
<feature type="transmembrane region" description="Helical" evidence="1">
    <location>
        <begin position="115"/>
        <end position="133"/>
    </location>
</feature>
<feature type="transmembrane region" description="Helical" evidence="1">
    <location>
        <begin position="44"/>
        <end position="65"/>
    </location>
</feature>
<keyword evidence="1" id="KW-0812">Transmembrane</keyword>
<protein>
    <submittedName>
        <fullName evidence="3">Adenylate and Guanylate cyclase catalytic domain protein</fullName>
    </submittedName>
</protein>
<accession>A0A1X6ZYX0</accession>
<dbReference type="InterPro" id="IPR050697">
    <property type="entry name" value="Adenylyl/Guanylyl_Cyclase_3/4"/>
</dbReference>
<dbReference type="RefSeq" id="WP_085823718.1">
    <property type="nucleotide sequence ID" value="NZ_FWFP01000010.1"/>
</dbReference>
<evidence type="ECO:0000256" key="1">
    <source>
        <dbReference type="SAM" id="Phobius"/>
    </source>
</evidence>
<dbReference type="PROSITE" id="PS50125">
    <property type="entry name" value="GUANYLATE_CYCLASE_2"/>
    <property type="match status" value="1"/>
</dbReference>
<gene>
    <name evidence="3" type="ORF">RUM8411_03230</name>
</gene>
<keyword evidence="1" id="KW-1133">Transmembrane helix</keyword>
<dbReference type="InterPro" id="IPR001054">
    <property type="entry name" value="A/G_cyclase"/>
</dbReference>
<dbReference type="Proteomes" id="UP000193778">
    <property type="component" value="Unassembled WGS sequence"/>
</dbReference>
<dbReference type="OrthoDB" id="341967at2"/>
<dbReference type="EMBL" id="FWFP01000010">
    <property type="protein sequence ID" value="SLN65075.1"/>
    <property type="molecule type" value="Genomic_DNA"/>
</dbReference>
<feature type="domain" description="Guanylate cyclase" evidence="2">
    <location>
        <begin position="161"/>
        <end position="290"/>
    </location>
</feature>
<feature type="transmembrane region" description="Helical" evidence="1">
    <location>
        <begin position="12"/>
        <end position="32"/>
    </location>
</feature>
<dbReference type="CDD" id="cd07302">
    <property type="entry name" value="CHD"/>
    <property type="match status" value="1"/>
</dbReference>
<dbReference type="GO" id="GO:0004016">
    <property type="term" value="F:adenylate cyclase activity"/>
    <property type="evidence" value="ECO:0007669"/>
    <property type="project" value="UniProtKB-ARBA"/>
</dbReference>
<dbReference type="GO" id="GO:0035556">
    <property type="term" value="P:intracellular signal transduction"/>
    <property type="evidence" value="ECO:0007669"/>
    <property type="project" value="InterPro"/>
</dbReference>
<feature type="transmembrane region" description="Helical" evidence="1">
    <location>
        <begin position="86"/>
        <end position="103"/>
    </location>
</feature>
<dbReference type="SUPFAM" id="SSF55073">
    <property type="entry name" value="Nucleotide cyclase"/>
    <property type="match status" value="1"/>
</dbReference>
<dbReference type="GO" id="GO:0009190">
    <property type="term" value="P:cyclic nucleotide biosynthetic process"/>
    <property type="evidence" value="ECO:0007669"/>
    <property type="project" value="InterPro"/>
</dbReference>
<dbReference type="InterPro" id="IPR029787">
    <property type="entry name" value="Nucleotide_cyclase"/>
</dbReference>
<keyword evidence="4" id="KW-1185">Reference proteome</keyword>
<name>A0A1X6ZYX0_9RHOB</name>
<dbReference type="PANTHER" id="PTHR43081:SF1">
    <property type="entry name" value="ADENYLATE CYCLASE, TERMINAL-DIFFERENTIATION SPECIFIC"/>
    <property type="match status" value="1"/>
</dbReference>
<evidence type="ECO:0000313" key="4">
    <source>
        <dbReference type="Proteomes" id="UP000193778"/>
    </source>
</evidence>
<proteinExistence type="predicted"/>
<reference evidence="4" key="1">
    <citation type="submission" date="2017-03" db="EMBL/GenBank/DDBJ databases">
        <authorList>
            <person name="Rodrigo-Torres L."/>
            <person name="Arahal R.D."/>
            <person name="Lucena T."/>
        </authorList>
    </citation>
    <scope>NUCLEOTIDE SEQUENCE [LARGE SCALE GENOMIC DNA]</scope>
    <source>
        <strain evidence="4">CECT 8411</strain>
    </source>
</reference>
<dbReference type="PANTHER" id="PTHR43081">
    <property type="entry name" value="ADENYLATE CYCLASE, TERMINAL-DIFFERENTIATION SPECIFIC-RELATED"/>
    <property type="match status" value="1"/>
</dbReference>
<organism evidence="3 4">
    <name type="scientific">Ruegeria meonggei</name>
    <dbReference type="NCBI Taxonomy" id="1446476"/>
    <lineage>
        <taxon>Bacteria</taxon>
        <taxon>Pseudomonadati</taxon>
        <taxon>Pseudomonadota</taxon>
        <taxon>Alphaproteobacteria</taxon>
        <taxon>Rhodobacterales</taxon>
        <taxon>Roseobacteraceae</taxon>
        <taxon>Ruegeria</taxon>
    </lineage>
</organism>
<evidence type="ECO:0000313" key="3">
    <source>
        <dbReference type="EMBL" id="SLN65075.1"/>
    </source>
</evidence>
<dbReference type="Pfam" id="PF00211">
    <property type="entry name" value="Guanylate_cyc"/>
    <property type="match status" value="1"/>
</dbReference>
<sequence>MSRWKIGKAQSSLISVKIALLSTFIGAIVGAARSSGDAFVADSVFGALIGLVVSTCCLVAEFQLFSNPRRRFARRLKPYYLMALRGAAYSFFIVFGLALPGWLSDAPPLWQDPAFFEVFVISALIAYSFSIGVEITRLLGPEATVALVSGRYSQARLENRVILIADVIGSTALAEKIGQLRFHDFLRDVALDLAGPVEALRGSIHRYIGDAVIVTWPLTSGIANDACLVCAQEMHRALNKRAQFYYYTYGTEARIRIGIHCGEVAAGEIGDWKKEIALLGDPMNTAARIEGAAKSFDSGIVISNSVAPLLSPAARAGLSRLPDFSASGKRESLVLWSAPTNSI</sequence>
<dbReference type="AlphaFoldDB" id="A0A1X6ZYX0"/>
<keyword evidence="1" id="KW-0472">Membrane</keyword>